<accession>A0A2C5X8R7</accession>
<comment type="caution">
    <text evidence="2">The sequence shown here is derived from an EMBL/GenBank/DDBJ whole genome shotgun (WGS) entry which is preliminary data.</text>
</comment>
<dbReference type="EMBL" id="APWK03000033">
    <property type="protein sequence ID" value="PHH54046.1"/>
    <property type="molecule type" value="Genomic_DNA"/>
</dbReference>
<reference evidence="2 3" key="1">
    <citation type="journal article" date="2013" name="Fungal Biol.">
        <title>Analysis of microsatellite markers in the genome of the plant pathogen Ceratocystis fimbriata.</title>
        <authorList>
            <person name="Simpson M.C."/>
            <person name="Wilken P.M."/>
            <person name="Coetzee M.P."/>
            <person name="Wingfield M.J."/>
            <person name="Wingfield B.D."/>
        </authorList>
    </citation>
    <scope>NUCLEOTIDE SEQUENCE [LARGE SCALE GENOMIC DNA]</scope>
    <source>
        <strain evidence="2 3">CBS 114723</strain>
    </source>
</reference>
<organism evidence="2 3">
    <name type="scientific">Ceratocystis fimbriata CBS 114723</name>
    <dbReference type="NCBI Taxonomy" id="1035309"/>
    <lineage>
        <taxon>Eukaryota</taxon>
        <taxon>Fungi</taxon>
        <taxon>Dikarya</taxon>
        <taxon>Ascomycota</taxon>
        <taxon>Pezizomycotina</taxon>
        <taxon>Sordariomycetes</taxon>
        <taxon>Hypocreomycetidae</taxon>
        <taxon>Microascales</taxon>
        <taxon>Ceratocystidaceae</taxon>
        <taxon>Ceratocystis</taxon>
    </lineage>
</organism>
<feature type="chain" id="PRO_5013265281" evidence="1">
    <location>
        <begin position="23"/>
        <end position="60"/>
    </location>
</feature>
<evidence type="ECO:0000256" key="1">
    <source>
        <dbReference type="SAM" id="SignalP"/>
    </source>
</evidence>
<dbReference type="Proteomes" id="UP000222788">
    <property type="component" value="Unassembled WGS sequence"/>
</dbReference>
<feature type="signal peptide" evidence="1">
    <location>
        <begin position="1"/>
        <end position="22"/>
    </location>
</feature>
<evidence type="ECO:0000313" key="2">
    <source>
        <dbReference type="EMBL" id="PHH54046.1"/>
    </source>
</evidence>
<gene>
    <name evidence="2" type="ORF">CFIMG_001024RA</name>
</gene>
<protein>
    <submittedName>
        <fullName evidence="2">Uncharacterized protein</fullName>
    </submittedName>
</protein>
<proteinExistence type="predicted"/>
<dbReference type="OrthoDB" id="4863639at2759"/>
<sequence length="60" mass="6296">MKLLLLSFASLAALGSLGGVLASPIVCPDDLRDLILSGQVPEEVCCSYGVCRGNVVIRMM</sequence>
<evidence type="ECO:0000313" key="3">
    <source>
        <dbReference type="Proteomes" id="UP000222788"/>
    </source>
</evidence>
<keyword evidence="3" id="KW-1185">Reference proteome</keyword>
<keyword evidence="1" id="KW-0732">Signal</keyword>
<name>A0A2C5X8R7_9PEZI</name>
<dbReference type="AlphaFoldDB" id="A0A2C5X8R7"/>
<reference evidence="2 3" key="2">
    <citation type="journal article" date="2013" name="IMA Fungus">
        <title>IMA Genome-F 1: Ceratocystis fimbriata: Draft nuclear genome sequence for the plant pathogen, Ceratocystis fimbriata.</title>
        <authorList>
            <person name="Wilken P.M."/>
            <person name="Steenkamp E.T."/>
            <person name="Wingfield M.J."/>
            <person name="de Beer Z.W."/>
            <person name="Wingfield B.D."/>
        </authorList>
    </citation>
    <scope>NUCLEOTIDE SEQUENCE [LARGE SCALE GENOMIC DNA]</scope>
    <source>
        <strain evidence="2 3">CBS 114723</strain>
    </source>
</reference>